<name>A0A814KYG9_9BILA</name>
<dbReference type="Proteomes" id="UP000663874">
    <property type="component" value="Unassembled WGS sequence"/>
</dbReference>
<dbReference type="EMBL" id="CAJNOU010000652">
    <property type="protein sequence ID" value="CAF1057031.1"/>
    <property type="molecule type" value="Genomic_DNA"/>
</dbReference>
<protein>
    <recommendedName>
        <fullName evidence="1">Sm domain-containing protein</fullName>
    </recommendedName>
</protein>
<dbReference type="Gene3D" id="2.30.30.100">
    <property type="match status" value="1"/>
</dbReference>
<dbReference type="InterPro" id="IPR039267">
    <property type="entry name" value="Lsm11"/>
</dbReference>
<sequence>MTTFSSTHLYSKPKRKILPTVLNFMDGSRLISNTYNKYNKSSTDIFDLLRRAINERRRIEVLTRDCRGIYGILVGWLIIFDKHMNLIMSDVDEVFRRLTDGHDYLELGPKKQNIQLSKSDTSISKTTEITNDFQTFRTQLANFLRNKKKQPIIAKPPQQSFIDEDNDEYQQSYECHPEQFLSMELLSINNLTVQRLSSQTKHVDTSSSSSQTSKRAKVRFFSRHIPKLFIKGNQVCLIRLLSSQ</sequence>
<proteinExistence type="predicted"/>
<dbReference type="AlphaFoldDB" id="A0A814KYG9"/>
<dbReference type="Proteomes" id="UP000663889">
    <property type="component" value="Unassembled WGS sequence"/>
</dbReference>
<evidence type="ECO:0000259" key="1">
    <source>
        <dbReference type="SMART" id="SM00651"/>
    </source>
</evidence>
<gene>
    <name evidence="3" type="ORF">FNK824_LOCUS14913</name>
    <name evidence="2" type="ORF">SEV965_LOCUS13646</name>
</gene>
<comment type="caution">
    <text evidence="2">The sequence shown here is derived from an EMBL/GenBank/DDBJ whole genome shotgun (WGS) entry which is preliminary data.</text>
</comment>
<dbReference type="PANTHER" id="PTHR21415">
    <property type="entry name" value="U7 SNRNA-ASSOCIATED SM-LIKE PROTEIN LSM11"/>
    <property type="match status" value="1"/>
</dbReference>
<dbReference type="SMART" id="SM00651">
    <property type="entry name" value="Sm"/>
    <property type="match status" value="1"/>
</dbReference>
<dbReference type="SUPFAM" id="SSF50182">
    <property type="entry name" value="Sm-like ribonucleoproteins"/>
    <property type="match status" value="1"/>
</dbReference>
<accession>A0A814KYG9</accession>
<evidence type="ECO:0000313" key="3">
    <source>
        <dbReference type="EMBL" id="CAF3799410.1"/>
    </source>
</evidence>
<dbReference type="InterPro" id="IPR001163">
    <property type="entry name" value="Sm_dom_euk/arc"/>
</dbReference>
<dbReference type="PANTHER" id="PTHR21415:SF1">
    <property type="entry name" value="U7 SNRNA-ASSOCIATED SM-LIKE PROTEIN LSM11"/>
    <property type="match status" value="1"/>
</dbReference>
<feature type="domain" description="Sm" evidence="1">
    <location>
        <begin position="47"/>
        <end position="240"/>
    </location>
</feature>
<evidence type="ECO:0000313" key="2">
    <source>
        <dbReference type="EMBL" id="CAF1057031.1"/>
    </source>
</evidence>
<evidence type="ECO:0000313" key="4">
    <source>
        <dbReference type="Proteomes" id="UP000663889"/>
    </source>
</evidence>
<dbReference type="GO" id="GO:0005683">
    <property type="term" value="C:U7 snRNP"/>
    <property type="evidence" value="ECO:0007669"/>
    <property type="project" value="TreeGrafter"/>
</dbReference>
<dbReference type="InterPro" id="IPR010920">
    <property type="entry name" value="LSM_dom_sf"/>
</dbReference>
<organism evidence="2 4">
    <name type="scientific">Rotaria sordida</name>
    <dbReference type="NCBI Taxonomy" id="392033"/>
    <lineage>
        <taxon>Eukaryota</taxon>
        <taxon>Metazoa</taxon>
        <taxon>Spiralia</taxon>
        <taxon>Gnathifera</taxon>
        <taxon>Rotifera</taxon>
        <taxon>Eurotatoria</taxon>
        <taxon>Bdelloidea</taxon>
        <taxon>Philodinida</taxon>
        <taxon>Philodinidae</taxon>
        <taxon>Rotaria</taxon>
    </lineage>
</organism>
<dbReference type="GO" id="GO:0006398">
    <property type="term" value="P:mRNA 3'-end processing by stem-loop binding and cleavage"/>
    <property type="evidence" value="ECO:0007669"/>
    <property type="project" value="TreeGrafter"/>
</dbReference>
<reference evidence="2" key="1">
    <citation type="submission" date="2021-02" db="EMBL/GenBank/DDBJ databases">
        <authorList>
            <person name="Nowell W R."/>
        </authorList>
    </citation>
    <scope>NUCLEOTIDE SEQUENCE</scope>
</reference>
<dbReference type="GO" id="GO:0071209">
    <property type="term" value="F:U7 snRNA binding"/>
    <property type="evidence" value="ECO:0007669"/>
    <property type="project" value="InterPro"/>
</dbReference>
<dbReference type="EMBL" id="CAJOBE010002100">
    <property type="protein sequence ID" value="CAF3799410.1"/>
    <property type="molecule type" value="Genomic_DNA"/>
</dbReference>